<evidence type="ECO:0000313" key="1">
    <source>
        <dbReference type="EMBL" id="KAF9519923.1"/>
    </source>
</evidence>
<name>A0A9P6E1V1_9AGAM</name>
<dbReference type="Proteomes" id="UP000886523">
    <property type="component" value="Unassembled WGS sequence"/>
</dbReference>
<dbReference type="OrthoDB" id="1001765at2759"/>
<reference evidence="1" key="1">
    <citation type="journal article" date="2020" name="Nat. Commun.">
        <title>Large-scale genome sequencing of mycorrhizal fungi provides insights into the early evolution of symbiotic traits.</title>
        <authorList>
            <person name="Miyauchi S."/>
            <person name="Kiss E."/>
            <person name="Kuo A."/>
            <person name="Drula E."/>
            <person name="Kohler A."/>
            <person name="Sanchez-Garcia M."/>
            <person name="Morin E."/>
            <person name="Andreopoulos B."/>
            <person name="Barry K.W."/>
            <person name="Bonito G."/>
            <person name="Buee M."/>
            <person name="Carver A."/>
            <person name="Chen C."/>
            <person name="Cichocki N."/>
            <person name="Clum A."/>
            <person name="Culley D."/>
            <person name="Crous P.W."/>
            <person name="Fauchery L."/>
            <person name="Girlanda M."/>
            <person name="Hayes R.D."/>
            <person name="Keri Z."/>
            <person name="LaButti K."/>
            <person name="Lipzen A."/>
            <person name="Lombard V."/>
            <person name="Magnuson J."/>
            <person name="Maillard F."/>
            <person name="Murat C."/>
            <person name="Nolan M."/>
            <person name="Ohm R.A."/>
            <person name="Pangilinan J."/>
            <person name="Pereira M.F."/>
            <person name="Perotto S."/>
            <person name="Peter M."/>
            <person name="Pfister S."/>
            <person name="Riley R."/>
            <person name="Sitrit Y."/>
            <person name="Stielow J.B."/>
            <person name="Szollosi G."/>
            <person name="Zifcakova L."/>
            <person name="Stursova M."/>
            <person name="Spatafora J.W."/>
            <person name="Tedersoo L."/>
            <person name="Vaario L.M."/>
            <person name="Yamada A."/>
            <person name="Yan M."/>
            <person name="Wang P."/>
            <person name="Xu J."/>
            <person name="Bruns T."/>
            <person name="Baldrian P."/>
            <person name="Vilgalys R."/>
            <person name="Dunand C."/>
            <person name="Henrissat B."/>
            <person name="Grigoriev I.V."/>
            <person name="Hibbett D."/>
            <person name="Nagy L.G."/>
            <person name="Martin F.M."/>
        </authorList>
    </citation>
    <scope>NUCLEOTIDE SEQUENCE</scope>
    <source>
        <strain evidence="1">UP504</strain>
    </source>
</reference>
<dbReference type="Pfam" id="PF13668">
    <property type="entry name" value="Ferritin_2"/>
    <property type="match status" value="1"/>
</dbReference>
<proteinExistence type="predicted"/>
<dbReference type="EMBL" id="MU128915">
    <property type="protein sequence ID" value="KAF9519923.1"/>
    <property type="molecule type" value="Genomic_DNA"/>
</dbReference>
<accession>A0A9P6E1V1</accession>
<keyword evidence="2" id="KW-1185">Reference proteome</keyword>
<evidence type="ECO:0000313" key="2">
    <source>
        <dbReference type="Proteomes" id="UP000886523"/>
    </source>
</evidence>
<protein>
    <recommendedName>
        <fullName evidence="3">Ferritin-like domain-containing protein</fullName>
    </recommendedName>
</protein>
<gene>
    <name evidence="1" type="ORF">BS47DRAFT_1007382</name>
</gene>
<evidence type="ECO:0008006" key="3">
    <source>
        <dbReference type="Google" id="ProtNLM"/>
    </source>
</evidence>
<comment type="caution">
    <text evidence="1">The sequence shown here is derived from an EMBL/GenBank/DDBJ whole genome shotgun (WGS) entry which is preliminary data.</text>
</comment>
<sequence>MQINENTYYSTALNLYNASDFVAAGVPNWVRGRIEQILDHEQAHVDKLREILGPNAQETTCVFEWPYSNPFSFIVLSQILEGLNAGTLIKMLPLIQNKTLLPVLSNLIATESRHAAWIGSAAGKLMPWSGPWETPSTFGQYTTQLGVHTISCPTDNYVLPFQAVPDAHVCAILPRMHSHSRYSATIEFYDESGSPTTILRRIHGRSQHDVRPDRPWKSVRAFHPITTPPLATPLLVSRTFRPSSKAMYISWP</sequence>
<organism evidence="1 2">
    <name type="scientific">Hydnum rufescens UP504</name>
    <dbReference type="NCBI Taxonomy" id="1448309"/>
    <lineage>
        <taxon>Eukaryota</taxon>
        <taxon>Fungi</taxon>
        <taxon>Dikarya</taxon>
        <taxon>Basidiomycota</taxon>
        <taxon>Agaricomycotina</taxon>
        <taxon>Agaricomycetes</taxon>
        <taxon>Cantharellales</taxon>
        <taxon>Hydnaceae</taxon>
        <taxon>Hydnum</taxon>
    </lineage>
</organism>
<dbReference type="AlphaFoldDB" id="A0A9P6E1V1"/>